<dbReference type="Pfam" id="PF01814">
    <property type="entry name" value="Hemerythrin"/>
    <property type="match status" value="1"/>
</dbReference>
<dbReference type="Proteomes" id="UP000268829">
    <property type="component" value="Unassembled WGS sequence"/>
</dbReference>
<dbReference type="EMBL" id="RHHS01000048">
    <property type="protein sequence ID" value="RNB53484.1"/>
    <property type="molecule type" value="Genomic_DNA"/>
</dbReference>
<protein>
    <submittedName>
        <fullName evidence="2">Hemerythrin domain-containing protein</fullName>
    </submittedName>
</protein>
<dbReference type="InterPro" id="IPR012312">
    <property type="entry name" value="Hemerythrin-like"/>
</dbReference>
<dbReference type="OrthoDB" id="9782387at2"/>
<dbReference type="PANTHER" id="PTHR39966">
    <property type="entry name" value="BLL2471 PROTEIN-RELATED"/>
    <property type="match status" value="1"/>
</dbReference>
<evidence type="ECO:0000259" key="1">
    <source>
        <dbReference type="Pfam" id="PF01814"/>
    </source>
</evidence>
<sequence length="171" mass="19713">MNSRQTDGKRLLSHLFSREHAVLGQYMEKLKQLVYQNRTMSAEAVEQFRETIALLTEKLKDHHALEEELLFAALTESLGYATPPVIMMTDEHRRLVSQLTELREKTACCQCAGRGPTRLREETTTLYRLLHDHFDKEEMLLFPMAEHVLSREKKEAIMAAAREKARGGRGT</sequence>
<gene>
    <name evidence="2" type="ORF">EDM57_19505</name>
</gene>
<dbReference type="RefSeq" id="WP_122906363.1">
    <property type="nucleotide sequence ID" value="NZ_RHHS01000048.1"/>
</dbReference>
<organism evidence="2 3">
    <name type="scientific">Brevibacillus gelatini</name>
    <dbReference type="NCBI Taxonomy" id="1655277"/>
    <lineage>
        <taxon>Bacteria</taxon>
        <taxon>Bacillati</taxon>
        <taxon>Bacillota</taxon>
        <taxon>Bacilli</taxon>
        <taxon>Bacillales</taxon>
        <taxon>Paenibacillaceae</taxon>
        <taxon>Brevibacillus</taxon>
    </lineage>
</organism>
<dbReference type="Gene3D" id="1.20.120.520">
    <property type="entry name" value="nmb1532 protein domain like"/>
    <property type="match status" value="1"/>
</dbReference>
<keyword evidence="3" id="KW-1185">Reference proteome</keyword>
<feature type="domain" description="Hemerythrin-like" evidence="1">
    <location>
        <begin position="13"/>
        <end position="145"/>
    </location>
</feature>
<evidence type="ECO:0000313" key="3">
    <source>
        <dbReference type="Proteomes" id="UP000268829"/>
    </source>
</evidence>
<proteinExistence type="predicted"/>
<name>A0A3M8AQL4_9BACL</name>
<dbReference type="GO" id="GO:0005886">
    <property type="term" value="C:plasma membrane"/>
    <property type="evidence" value="ECO:0007669"/>
    <property type="project" value="TreeGrafter"/>
</dbReference>
<reference evidence="2 3" key="1">
    <citation type="submission" date="2018-10" db="EMBL/GenBank/DDBJ databases">
        <title>Phylogenomics of Brevibacillus.</title>
        <authorList>
            <person name="Dunlap C."/>
        </authorList>
    </citation>
    <scope>NUCLEOTIDE SEQUENCE [LARGE SCALE GENOMIC DNA]</scope>
    <source>
        <strain evidence="2 3">DSM 100115</strain>
    </source>
</reference>
<dbReference type="AlphaFoldDB" id="A0A3M8AQL4"/>
<comment type="caution">
    <text evidence="2">The sequence shown here is derived from an EMBL/GenBank/DDBJ whole genome shotgun (WGS) entry which is preliminary data.</text>
</comment>
<evidence type="ECO:0000313" key="2">
    <source>
        <dbReference type="EMBL" id="RNB53484.1"/>
    </source>
</evidence>
<dbReference type="PANTHER" id="PTHR39966:SF1">
    <property type="entry name" value="HEMERYTHRIN-LIKE DOMAIN-CONTAINING PROTEIN"/>
    <property type="match status" value="1"/>
</dbReference>
<accession>A0A3M8AQL4</accession>